<dbReference type="PANTHER" id="PTHR47481:SF31">
    <property type="entry name" value="OS01G0873500 PROTEIN"/>
    <property type="match status" value="1"/>
</dbReference>
<name>A0AAD8VW21_LOLMU</name>
<comment type="caution">
    <text evidence="2">The sequence shown here is derived from an EMBL/GenBank/DDBJ whole genome shotgun (WGS) entry which is preliminary data.</text>
</comment>
<feature type="region of interest" description="Disordered" evidence="1">
    <location>
        <begin position="71"/>
        <end position="112"/>
    </location>
</feature>
<dbReference type="AlphaFoldDB" id="A0AAD8VW21"/>
<feature type="compositionally biased region" description="Low complexity" evidence="1">
    <location>
        <begin position="74"/>
        <end position="83"/>
    </location>
</feature>
<dbReference type="EMBL" id="JAUUTY010000006">
    <property type="protein sequence ID" value="KAK1621394.1"/>
    <property type="molecule type" value="Genomic_DNA"/>
</dbReference>
<evidence type="ECO:0008006" key="4">
    <source>
        <dbReference type="Google" id="ProtNLM"/>
    </source>
</evidence>
<keyword evidence="3" id="KW-1185">Reference proteome</keyword>
<dbReference type="Proteomes" id="UP001231189">
    <property type="component" value="Unassembled WGS sequence"/>
</dbReference>
<sequence length="149" mass="16395">MTVADYCRMQKILAHELNALGTTITDKCLVQNTLRGLGSQLACMRTLTLKKCPLPSFLDVRSSLLFEELTLQQSDESSSSAPSAFIARGALTPSPPRGPADNTAPRRRPDACHNFQRGSYHFGAWCRYLHSAPPQQRDGVNPNTPRKGP</sequence>
<reference evidence="2" key="1">
    <citation type="submission" date="2023-07" db="EMBL/GenBank/DDBJ databases">
        <title>A chromosome-level genome assembly of Lolium multiflorum.</title>
        <authorList>
            <person name="Chen Y."/>
            <person name="Copetti D."/>
            <person name="Kolliker R."/>
            <person name="Studer B."/>
        </authorList>
    </citation>
    <scope>NUCLEOTIDE SEQUENCE</scope>
    <source>
        <strain evidence="2">02402/16</strain>
        <tissue evidence="2">Leaf</tissue>
    </source>
</reference>
<proteinExistence type="predicted"/>
<evidence type="ECO:0000313" key="3">
    <source>
        <dbReference type="Proteomes" id="UP001231189"/>
    </source>
</evidence>
<accession>A0AAD8VW21</accession>
<protein>
    <recommendedName>
        <fullName evidence="4">C3H1-type domain-containing protein</fullName>
    </recommendedName>
</protein>
<evidence type="ECO:0000256" key="1">
    <source>
        <dbReference type="SAM" id="MobiDB-lite"/>
    </source>
</evidence>
<evidence type="ECO:0000313" key="2">
    <source>
        <dbReference type="EMBL" id="KAK1621394.1"/>
    </source>
</evidence>
<dbReference type="PANTHER" id="PTHR47481">
    <property type="match status" value="1"/>
</dbReference>
<organism evidence="2 3">
    <name type="scientific">Lolium multiflorum</name>
    <name type="common">Italian ryegrass</name>
    <name type="synonym">Lolium perenne subsp. multiflorum</name>
    <dbReference type="NCBI Taxonomy" id="4521"/>
    <lineage>
        <taxon>Eukaryota</taxon>
        <taxon>Viridiplantae</taxon>
        <taxon>Streptophyta</taxon>
        <taxon>Embryophyta</taxon>
        <taxon>Tracheophyta</taxon>
        <taxon>Spermatophyta</taxon>
        <taxon>Magnoliopsida</taxon>
        <taxon>Liliopsida</taxon>
        <taxon>Poales</taxon>
        <taxon>Poaceae</taxon>
        <taxon>BOP clade</taxon>
        <taxon>Pooideae</taxon>
        <taxon>Poodae</taxon>
        <taxon>Poeae</taxon>
        <taxon>Poeae Chloroplast Group 2 (Poeae type)</taxon>
        <taxon>Loliodinae</taxon>
        <taxon>Loliinae</taxon>
        <taxon>Lolium</taxon>
    </lineage>
</organism>
<gene>
    <name evidence="2" type="ORF">QYE76_026911</name>
</gene>